<feature type="transmembrane region" description="Helical" evidence="5">
    <location>
        <begin position="16"/>
        <end position="34"/>
    </location>
</feature>
<feature type="transmembrane region" description="Helical" evidence="5">
    <location>
        <begin position="94"/>
        <end position="118"/>
    </location>
</feature>
<keyword evidence="8" id="KW-1185">Reference proteome</keyword>
<feature type="domain" description="EXS" evidence="6">
    <location>
        <begin position="123"/>
        <end position="302"/>
    </location>
</feature>
<keyword evidence="4 5" id="KW-0472">Membrane</keyword>
<sequence>MYLGNEGSAVPESYQPLISVCFGIWGWVVVLSILRWQHIDVHLLLYVSQCKIQPLIYLAASLSLLTSTYIYMLEHTKYTRTSELHHFNPVACCYLLAAVLIIFDIMISFSGILTGIFVKLTENMAISYSCFVPLITSLPYLIRLKQCLSLYHGSSSNNKRQLVNAFKYISAIPVIFLAHSTKLDNHNPDPYGDLLWRLWLFSAMFSNVFAFVWDIVMDWGIIQVGTDRVCIRKDLHFSEPWSYVLAVGINASIRLLKFGSHLHHIHPFCVDLAEIARRWTWVIFRFENEWIKRYYSEPINNL</sequence>
<name>A0A8H7VA63_9FUNG</name>
<feature type="transmembrane region" description="Helical" evidence="5">
    <location>
        <begin position="124"/>
        <end position="142"/>
    </location>
</feature>
<dbReference type="PROSITE" id="PS51380">
    <property type="entry name" value="EXS"/>
    <property type="match status" value="1"/>
</dbReference>
<reference evidence="7" key="1">
    <citation type="submission" date="2020-12" db="EMBL/GenBank/DDBJ databases">
        <title>Metabolic potential, ecology and presence of endohyphal bacteria is reflected in genomic diversity of Mucoromycotina.</title>
        <authorList>
            <person name="Muszewska A."/>
            <person name="Okrasinska A."/>
            <person name="Steczkiewicz K."/>
            <person name="Drgas O."/>
            <person name="Orlowska M."/>
            <person name="Perlinska-Lenart U."/>
            <person name="Aleksandrzak-Piekarczyk T."/>
            <person name="Szatraj K."/>
            <person name="Zielenkiewicz U."/>
            <person name="Pilsyk S."/>
            <person name="Malc E."/>
            <person name="Mieczkowski P."/>
            <person name="Kruszewska J.S."/>
            <person name="Biernat P."/>
            <person name="Pawlowska J."/>
        </authorList>
    </citation>
    <scope>NUCLEOTIDE SEQUENCE</scope>
    <source>
        <strain evidence="7">WA0000017839</strain>
    </source>
</reference>
<comment type="subcellular location">
    <subcellularLocation>
        <location evidence="1">Membrane</location>
        <topology evidence="1">Multi-pass membrane protein</topology>
    </subcellularLocation>
</comment>
<proteinExistence type="predicted"/>
<dbReference type="OrthoDB" id="2159384at2759"/>
<dbReference type="EMBL" id="JAEPRD010000028">
    <property type="protein sequence ID" value="KAG2206889.1"/>
    <property type="molecule type" value="Genomic_DNA"/>
</dbReference>
<comment type="caution">
    <text evidence="7">The sequence shown here is derived from an EMBL/GenBank/DDBJ whole genome shotgun (WGS) entry which is preliminary data.</text>
</comment>
<evidence type="ECO:0000256" key="3">
    <source>
        <dbReference type="ARBA" id="ARBA00022989"/>
    </source>
</evidence>
<evidence type="ECO:0000256" key="4">
    <source>
        <dbReference type="ARBA" id="ARBA00023136"/>
    </source>
</evidence>
<evidence type="ECO:0000259" key="6">
    <source>
        <dbReference type="PROSITE" id="PS51380"/>
    </source>
</evidence>
<evidence type="ECO:0000313" key="7">
    <source>
        <dbReference type="EMBL" id="KAG2206889.1"/>
    </source>
</evidence>
<protein>
    <recommendedName>
        <fullName evidence="6">EXS domain-containing protein</fullName>
    </recommendedName>
</protein>
<dbReference type="GO" id="GO:0016020">
    <property type="term" value="C:membrane"/>
    <property type="evidence" value="ECO:0007669"/>
    <property type="project" value="UniProtKB-SubCell"/>
</dbReference>
<keyword evidence="2 5" id="KW-0812">Transmembrane</keyword>
<dbReference type="PANTHER" id="PTHR10783:SF46">
    <property type="entry name" value="PROTEIN ERD1 HOMOLOG 2"/>
    <property type="match status" value="1"/>
</dbReference>
<organism evidence="7 8">
    <name type="scientific">Mucor saturninus</name>
    <dbReference type="NCBI Taxonomy" id="64648"/>
    <lineage>
        <taxon>Eukaryota</taxon>
        <taxon>Fungi</taxon>
        <taxon>Fungi incertae sedis</taxon>
        <taxon>Mucoromycota</taxon>
        <taxon>Mucoromycotina</taxon>
        <taxon>Mucoromycetes</taxon>
        <taxon>Mucorales</taxon>
        <taxon>Mucorineae</taxon>
        <taxon>Mucoraceae</taxon>
        <taxon>Mucor</taxon>
    </lineage>
</organism>
<dbReference type="PANTHER" id="PTHR10783">
    <property type="entry name" value="XENOTROPIC AND POLYTROPIC RETROVIRUS RECEPTOR 1-RELATED"/>
    <property type="match status" value="1"/>
</dbReference>
<evidence type="ECO:0000256" key="5">
    <source>
        <dbReference type="SAM" id="Phobius"/>
    </source>
</evidence>
<feature type="transmembrane region" description="Helical" evidence="5">
    <location>
        <begin position="162"/>
        <end position="178"/>
    </location>
</feature>
<feature type="transmembrane region" description="Helical" evidence="5">
    <location>
        <begin position="54"/>
        <end position="73"/>
    </location>
</feature>
<evidence type="ECO:0000313" key="8">
    <source>
        <dbReference type="Proteomes" id="UP000603453"/>
    </source>
</evidence>
<accession>A0A8H7VA63</accession>
<dbReference type="Pfam" id="PF03124">
    <property type="entry name" value="EXS"/>
    <property type="match status" value="1"/>
</dbReference>
<evidence type="ECO:0000256" key="2">
    <source>
        <dbReference type="ARBA" id="ARBA00022692"/>
    </source>
</evidence>
<keyword evidence="3 5" id="KW-1133">Transmembrane helix</keyword>
<evidence type="ECO:0000256" key="1">
    <source>
        <dbReference type="ARBA" id="ARBA00004141"/>
    </source>
</evidence>
<dbReference type="GO" id="GO:0005737">
    <property type="term" value="C:cytoplasm"/>
    <property type="evidence" value="ECO:0007669"/>
    <property type="project" value="TreeGrafter"/>
</dbReference>
<gene>
    <name evidence="7" type="ORF">INT47_007646</name>
</gene>
<dbReference type="AlphaFoldDB" id="A0A8H7VA63"/>
<feature type="transmembrane region" description="Helical" evidence="5">
    <location>
        <begin position="198"/>
        <end position="216"/>
    </location>
</feature>
<dbReference type="Proteomes" id="UP000603453">
    <property type="component" value="Unassembled WGS sequence"/>
</dbReference>
<dbReference type="InterPro" id="IPR004342">
    <property type="entry name" value="EXS_C"/>
</dbReference>